<dbReference type="NCBIfam" id="TIGR02301">
    <property type="entry name" value="TIGR02301 family protein"/>
    <property type="match status" value="1"/>
</dbReference>
<feature type="signal peptide" evidence="2">
    <location>
        <begin position="1"/>
        <end position="25"/>
    </location>
</feature>
<protein>
    <submittedName>
        <fullName evidence="3">TIGR02301 family protein</fullName>
    </submittedName>
</protein>
<feature type="region of interest" description="Disordered" evidence="1">
    <location>
        <begin position="30"/>
        <end position="82"/>
    </location>
</feature>
<dbReference type="Proteomes" id="UP000239089">
    <property type="component" value="Unassembled WGS sequence"/>
</dbReference>
<feature type="compositionally biased region" description="Basic residues" evidence="1">
    <location>
        <begin position="48"/>
        <end position="57"/>
    </location>
</feature>
<gene>
    <name evidence="3" type="ORF">CCR94_13900</name>
</gene>
<proteinExistence type="predicted"/>
<reference evidence="3 4" key="1">
    <citation type="journal article" date="2018" name="Arch. Microbiol.">
        <title>New insights into the metabolic potential of the phototrophic purple bacterium Rhodopila globiformis DSM 161(T) from its draft genome sequence and evidence for a vanadium-dependent nitrogenase.</title>
        <authorList>
            <person name="Imhoff J.F."/>
            <person name="Rahn T."/>
            <person name="Kunzel S."/>
            <person name="Neulinger S.C."/>
        </authorList>
    </citation>
    <scope>NUCLEOTIDE SEQUENCE [LARGE SCALE GENOMIC DNA]</scope>
    <source>
        <strain evidence="3 4">DSM 16996</strain>
    </source>
</reference>
<evidence type="ECO:0000313" key="4">
    <source>
        <dbReference type="Proteomes" id="UP000239089"/>
    </source>
</evidence>
<evidence type="ECO:0000256" key="1">
    <source>
        <dbReference type="SAM" id="MobiDB-lite"/>
    </source>
</evidence>
<accession>A0A2S6N555</accession>
<keyword evidence="4" id="KW-1185">Reference proteome</keyword>
<comment type="caution">
    <text evidence="3">The sequence shown here is derived from an EMBL/GenBank/DDBJ whole genome shotgun (WGS) entry which is preliminary data.</text>
</comment>
<dbReference type="AlphaFoldDB" id="A0A2S6N555"/>
<organism evidence="3 4">
    <name type="scientific">Rhodoblastus sphagnicola</name>
    <dbReference type="NCBI Taxonomy" id="333368"/>
    <lineage>
        <taxon>Bacteria</taxon>
        <taxon>Pseudomonadati</taxon>
        <taxon>Pseudomonadota</taxon>
        <taxon>Alphaproteobacteria</taxon>
        <taxon>Hyphomicrobiales</taxon>
        <taxon>Rhodoblastaceae</taxon>
        <taxon>Rhodoblastus</taxon>
    </lineage>
</organism>
<evidence type="ECO:0000313" key="3">
    <source>
        <dbReference type="EMBL" id="PPQ29746.1"/>
    </source>
</evidence>
<dbReference type="OrthoDB" id="8481666at2"/>
<dbReference type="Pfam" id="PF09539">
    <property type="entry name" value="DUF2385"/>
    <property type="match status" value="1"/>
</dbReference>
<dbReference type="EMBL" id="NHSJ01000087">
    <property type="protein sequence ID" value="PPQ29746.1"/>
    <property type="molecule type" value="Genomic_DNA"/>
</dbReference>
<evidence type="ECO:0000256" key="2">
    <source>
        <dbReference type="SAM" id="SignalP"/>
    </source>
</evidence>
<keyword evidence="2" id="KW-0732">Signal</keyword>
<name>A0A2S6N555_9HYPH</name>
<feature type="chain" id="PRO_5015560847" evidence="2">
    <location>
        <begin position="26"/>
        <end position="189"/>
    </location>
</feature>
<dbReference type="InterPro" id="IPR012645">
    <property type="entry name" value="CHP02301"/>
</dbReference>
<sequence>MAPWPKLAVFCALAALLAPAEPARAQFFQFFDNRPPPPPVLAPQRQAIPRKPHKPHKAAPEKRRAPVAKPEPQKPAPATVVETAPPSYQPQLLRLSEIMGALAALDPLCGEAAGKSDESAWRQSMRKLMDSQDAGPLQRERLAGAYNHGLRGYEYFHRQCTPVADLARRRLLEEGGRLAHDITTQYSEK</sequence>